<evidence type="ECO:0000256" key="10">
    <source>
        <dbReference type="ARBA" id="ARBA00023012"/>
    </source>
</evidence>
<name>A0ABX1Z203_9BACL</name>
<dbReference type="InterPro" id="IPR005467">
    <property type="entry name" value="His_kinase_dom"/>
</dbReference>
<keyword evidence="5" id="KW-0597">Phosphoprotein</keyword>
<evidence type="ECO:0000313" key="16">
    <source>
        <dbReference type="Proteomes" id="UP000658690"/>
    </source>
</evidence>
<dbReference type="Proteomes" id="UP000658690">
    <property type="component" value="Unassembled WGS sequence"/>
</dbReference>
<dbReference type="InterPro" id="IPR050640">
    <property type="entry name" value="Bact_2-comp_sensor_kinase"/>
</dbReference>
<dbReference type="PANTHER" id="PTHR34220:SF7">
    <property type="entry name" value="SENSOR HISTIDINE KINASE YPDA"/>
    <property type="match status" value="1"/>
</dbReference>
<feature type="transmembrane region" description="Helical" evidence="12">
    <location>
        <begin position="329"/>
        <end position="352"/>
    </location>
</feature>
<dbReference type="PROSITE" id="PS50109">
    <property type="entry name" value="HIS_KIN"/>
    <property type="match status" value="1"/>
</dbReference>
<organism evidence="15 16">
    <name type="scientific">Paenibacillus germinis</name>
    <dbReference type="NCBI Taxonomy" id="2654979"/>
    <lineage>
        <taxon>Bacteria</taxon>
        <taxon>Bacillati</taxon>
        <taxon>Bacillota</taxon>
        <taxon>Bacilli</taxon>
        <taxon>Bacillales</taxon>
        <taxon>Paenibacillaceae</taxon>
        <taxon>Paenibacillus</taxon>
    </lineage>
</organism>
<proteinExistence type="predicted"/>
<dbReference type="InterPro" id="IPR003660">
    <property type="entry name" value="HAMP_dom"/>
</dbReference>
<evidence type="ECO:0000313" key="15">
    <source>
        <dbReference type="EMBL" id="NOU86301.1"/>
    </source>
</evidence>
<gene>
    <name evidence="15" type="ORF">GC102_11015</name>
</gene>
<feature type="transmembrane region" description="Helical" evidence="12">
    <location>
        <begin position="611"/>
        <end position="639"/>
    </location>
</feature>
<evidence type="ECO:0000256" key="3">
    <source>
        <dbReference type="ARBA" id="ARBA00012438"/>
    </source>
</evidence>
<dbReference type="Pfam" id="PF00672">
    <property type="entry name" value="HAMP"/>
    <property type="match status" value="1"/>
</dbReference>
<evidence type="ECO:0000256" key="8">
    <source>
        <dbReference type="ARBA" id="ARBA00022777"/>
    </source>
</evidence>
<keyword evidence="12" id="KW-1133">Transmembrane helix</keyword>
<dbReference type="RefSeq" id="WP_171689586.1">
    <property type="nucleotide sequence ID" value="NZ_WHOC01000058.1"/>
</dbReference>
<evidence type="ECO:0000256" key="6">
    <source>
        <dbReference type="ARBA" id="ARBA00022679"/>
    </source>
</evidence>
<evidence type="ECO:0000259" key="14">
    <source>
        <dbReference type="PROSITE" id="PS50885"/>
    </source>
</evidence>
<evidence type="ECO:0000256" key="5">
    <source>
        <dbReference type="ARBA" id="ARBA00022553"/>
    </source>
</evidence>
<dbReference type="Pfam" id="PF06580">
    <property type="entry name" value="His_kinase"/>
    <property type="match status" value="1"/>
</dbReference>
<accession>A0ABX1Z203</accession>
<reference evidence="15 16" key="1">
    <citation type="submission" date="2019-10" db="EMBL/GenBank/DDBJ databases">
        <title>Description of Paenibacillus choica sp. nov.</title>
        <authorList>
            <person name="Carlier A."/>
            <person name="Qi S."/>
        </authorList>
    </citation>
    <scope>NUCLEOTIDE SEQUENCE [LARGE SCALE GENOMIC DNA]</scope>
    <source>
        <strain evidence="15 16">LMG 31460</strain>
    </source>
</reference>
<evidence type="ECO:0000256" key="12">
    <source>
        <dbReference type="SAM" id="Phobius"/>
    </source>
</evidence>
<keyword evidence="9" id="KW-0067">ATP-binding</keyword>
<comment type="subcellular location">
    <subcellularLocation>
        <location evidence="2">Cell membrane</location>
        <topology evidence="2">Multi-pass membrane protein</topology>
    </subcellularLocation>
</comment>
<comment type="caution">
    <text evidence="15">The sequence shown here is derived from an EMBL/GenBank/DDBJ whole genome shotgun (WGS) entry which is preliminary data.</text>
</comment>
<keyword evidence="11 12" id="KW-0472">Membrane</keyword>
<evidence type="ECO:0000256" key="11">
    <source>
        <dbReference type="ARBA" id="ARBA00023136"/>
    </source>
</evidence>
<dbReference type="SMART" id="SM00304">
    <property type="entry name" value="HAMP"/>
    <property type="match status" value="1"/>
</dbReference>
<comment type="catalytic activity">
    <reaction evidence="1">
        <text>ATP + protein L-histidine = ADP + protein N-phospho-L-histidine.</text>
        <dbReference type="EC" id="2.7.13.3"/>
    </reaction>
</comment>
<sequence>MIKFNFKKSLEKKIIIFGIVFSVMSIALTTLTCYMVTNRFILFQFERVNEIATDAAVEKANTYLGEIANIVSLSMKNEYFDKIISSNESDPYVLIKAQKDYEDFLNSLILSNDKVDSILVVDYNRNIFIKASNSVGKSYDKYGSAEFYNHLKKPLLQNAESQFFLDRYREGIYERLAIISPISEPFTNEIKAYMVVVLSTKVIEEMQFAGNGIFITDHAGNTAEVSYNQQAGELAEQKFSFKNSLNYEGWTITNTFTFDKLQKSINKNLTTNIQIGLLCLVLSIIVLAITGKKIVKPIKNMEVQISSLNHSYIENKPIALSRRRISFKLTLLILYSTVVTVPVVLITGSSYVSAKDTVESKVGSVFEYSAQILYQQMEFVYNNYRRMTIETSSFNEKVQKLLDVSKTSNNVDKEIRDEMNNIILSRNLFDKGISNITIYDADKRLVYSSTYGRPFMMRPDAKTDLDYINDHFSTFLWRSYTDSPFNKKGIRIGMQIRGVADGIEAGKLLGFILVDFNGEDIEKMLNVFSKISYLDLYLVDQTGKDIFSDIGRSQKKSLLEVFKTNKPSLEQNERVSFREGGNNYLMISKYFAENGWSLVFLLKNFNENEYILFYSIVVLLGLILLSVGFSYGFSSILSLNISSLMKTVRNVKRGNLQTRFKSATEDEIYELGNSFNEMLERISLLIEEKYISEVKVKDAELKAKEYELNLLQSQINPHFLYNTLKTAQYMAFAKDPRTEKMIKLLIALFKTSITRGEKVVKFSEEIAHVKTYIDIQQMRFGDKIKVIYDVSEDMLEIPVLKLTLQPIVENAIYHGLEVTEHGGTIAIKVQKLKDKLKISICDNGAGMTEDKLKEIKARLEGKTKGESIGIINVHERIKLYFGDEYGIEVDSTLGKGTTVFIYFPQIEQQGYFFK</sequence>
<dbReference type="InterPro" id="IPR036890">
    <property type="entry name" value="HATPase_C_sf"/>
</dbReference>
<evidence type="ECO:0000256" key="7">
    <source>
        <dbReference type="ARBA" id="ARBA00022741"/>
    </source>
</evidence>
<keyword evidence="4" id="KW-1003">Cell membrane</keyword>
<feature type="transmembrane region" description="Helical" evidence="12">
    <location>
        <begin position="14"/>
        <end position="37"/>
    </location>
</feature>
<dbReference type="EMBL" id="WHOC01000058">
    <property type="protein sequence ID" value="NOU86301.1"/>
    <property type="molecule type" value="Genomic_DNA"/>
</dbReference>
<feature type="domain" description="HAMP" evidence="14">
    <location>
        <begin position="635"/>
        <end position="687"/>
    </location>
</feature>
<dbReference type="CDD" id="cd06225">
    <property type="entry name" value="HAMP"/>
    <property type="match status" value="1"/>
</dbReference>
<dbReference type="SUPFAM" id="SSF55874">
    <property type="entry name" value="ATPase domain of HSP90 chaperone/DNA topoisomerase II/histidine kinase"/>
    <property type="match status" value="1"/>
</dbReference>
<keyword evidence="6" id="KW-0808">Transferase</keyword>
<evidence type="ECO:0000256" key="1">
    <source>
        <dbReference type="ARBA" id="ARBA00000085"/>
    </source>
</evidence>
<dbReference type="InterPro" id="IPR010559">
    <property type="entry name" value="Sig_transdc_His_kin_internal"/>
</dbReference>
<dbReference type="Gene3D" id="3.30.565.10">
    <property type="entry name" value="Histidine kinase-like ATPase, C-terminal domain"/>
    <property type="match status" value="1"/>
</dbReference>
<evidence type="ECO:0000259" key="13">
    <source>
        <dbReference type="PROSITE" id="PS50109"/>
    </source>
</evidence>
<keyword evidence="12" id="KW-0812">Transmembrane</keyword>
<dbReference type="Pfam" id="PF02518">
    <property type="entry name" value="HATPase_c"/>
    <property type="match status" value="1"/>
</dbReference>
<dbReference type="SMART" id="SM00387">
    <property type="entry name" value="HATPase_c"/>
    <property type="match status" value="1"/>
</dbReference>
<feature type="domain" description="Histidine kinase" evidence="13">
    <location>
        <begin position="783"/>
        <end position="907"/>
    </location>
</feature>
<feature type="transmembrane region" description="Helical" evidence="12">
    <location>
        <begin position="273"/>
        <end position="291"/>
    </location>
</feature>
<dbReference type="InterPro" id="IPR003594">
    <property type="entry name" value="HATPase_dom"/>
</dbReference>
<keyword evidence="8" id="KW-0418">Kinase</keyword>
<evidence type="ECO:0000256" key="4">
    <source>
        <dbReference type="ARBA" id="ARBA00022475"/>
    </source>
</evidence>
<dbReference type="PANTHER" id="PTHR34220">
    <property type="entry name" value="SENSOR HISTIDINE KINASE YPDA"/>
    <property type="match status" value="1"/>
</dbReference>
<evidence type="ECO:0000256" key="2">
    <source>
        <dbReference type="ARBA" id="ARBA00004651"/>
    </source>
</evidence>
<keyword evidence="7" id="KW-0547">Nucleotide-binding</keyword>
<keyword evidence="10" id="KW-0902">Two-component regulatory system</keyword>
<dbReference type="SUPFAM" id="SSF158472">
    <property type="entry name" value="HAMP domain-like"/>
    <property type="match status" value="1"/>
</dbReference>
<dbReference type="EC" id="2.7.13.3" evidence="3"/>
<protein>
    <recommendedName>
        <fullName evidence="3">histidine kinase</fullName>
        <ecNumber evidence="3">2.7.13.3</ecNumber>
    </recommendedName>
</protein>
<dbReference type="Gene3D" id="6.10.340.10">
    <property type="match status" value="1"/>
</dbReference>
<evidence type="ECO:0000256" key="9">
    <source>
        <dbReference type="ARBA" id="ARBA00022840"/>
    </source>
</evidence>
<dbReference type="PROSITE" id="PS50885">
    <property type="entry name" value="HAMP"/>
    <property type="match status" value="1"/>
</dbReference>
<keyword evidence="16" id="KW-1185">Reference proteome</keyword>